<feature type="region of interest" description="Disordered" evidence="1">
    <location>
        <begin position="262"/>
        <end position="283"/>
    </location>
</feature>
<name>A0A2N5SCM3_9BASI</name>
<feature type="region of interest" description="Disordered" evidence="1">
    <location>
        <begin position="1"/>
        <end position="44"/>
    </location>
</feature>
<reference evidence="4 5" key="1">
    <citation type="submission" date="2017-11" db="EMBL/GenBank/DDBJ databases">
        <title>De novo assembly and phasing of dikaryotic genomes from two isolates of Puccinia coronata f. sp. avenae, the causal agent of oat crown rust.</title>
        <authorList>
            <person name="Miller M.E."/>
            <person name="Zhang Y."/>
            <person name="Omidvar V."/>
            <person name="Sperschneider J."/>
            <person name="Schwessinger B."/>
            <person name="Raley C."/>
            <person name="Palmer J.M."/>
            <person name="Garnica D."/>
            <person name="Upadhyaya N."/>
            <person name="Rathjen J."/>
            <person name="Taylor J.M."/>
            <person name="Park R.F."/>
            <person name="Dodds P.N."/>
            <person name="Hirsch C.D."/>
            <person name="Kianian S.F."/>
            <person name="Figueroa M."/>
        </authorList>
    </citation>
    <scope>NUCLEOTIDE SEQUENCE [LARGE SCALE GENOMIC DNA]</scope>
    <source>
        <strain evidence="2">12NC29</strain>
        <strain evidence="3">12SD80</strain>
    </source>
</reference>
<accession>A0A2N5SCM3</accession>
<keyword evidence="4" id="KW-1185">Reference proteome</keyword>
<dbReference type="Proteomes" id="UP000235392">
    <property type="component" value="Unassembled WGS sequence"/>
</dbReference>
<evidence type="ECO:0000313" key="4">
    <source>
        <dbReference type="Proteomes" id="UP000235388"/>
    </source>
</evidence>
<dbReference type="AlphaFoldDB" id="A0A2N5SCM3"/>
<dbReference type="OrthoDB" id="2498297at2759"/>
<proteinExistence type="predicted"/>
<dbReference type="Proteomes" id="UP000235388">
    <property type="component" value="Unassembled WGS sequence"/>
</dbReference>
<sequence>MLDALTRCPKLMRRESTHKVQSSGRVSSDEARRPVETPLLSSGSSAGSIFSYGSDSQRSGHSFRRTLVKLRQQRLRPLSIFVGHPKIAGHHRVTHSFGSIESIDSDQFQVGARGHHPSNANHSSHLITSALFGHRAETDDQRTWSYNLQGHYSCDARLPEKLMAEEESDGSLDDEMLDTLCTLRYTIQRMKEHRTPSPKSSPLTKCESLPAFGLASVDHNNLSRTLSVPSQFIERRPTSLGLIQAALPLPSSFPCPAHLSIDQHSATHSDGDEDDGDDKSSFCTLSEEEPDYKSFPYVAPIWPSLPSILRLPFDSK</sequence>
<gene>
    <name evidence="2" type="ORF">PCANC_22223</name>
    <name evidence="3" type="ORF">PCASD_18850</name>
</gene>
<evidence type="ECO:0000256" key="1">
    <source>
        <dbReference type="SAM" id="MobiDB-lite"/>
    </source>
</evidence>
<dbReference type="EMBL" id="PGCJ01001039">
    <property type="protein sequence ID" value="PLW10968.1"/>
    <property type="molecule type" value="Genomic_DNA"/>
</dbReference>
<dbReference type="EMBL" id="PGCI01000441">
    <property type="protein sequence ID" value="PLW26809.1"/>
    <property type="molecule type" value="Genomic_DNA"/>
</dbReference>
<evidence type="ECO:0000313" key="5">
    <source>
        <dbReference type="Proteomes" id="UP000235392"/>
    </source>
</evidence>
<organism evidence="2 4">
    <name type="scientific">Puccinia coronata f. sp. avenae</name>
    <dbReference type="NCBI Taxonomy" id="200324"/>
    <lineage>
        <taxon>Eukaryota</taxon>
        <taxon>Fungi</taxon>
        <taxon>Dikarya</taxon>
        <taxon>Basidiomycota</taxon>
        <taxon>Pucciniomycotina</taxon>
        <taxon>Pucciniomycetes</taxon>
        <taxon>Pucciniales</taxon>
        <taxon>Pucciniaceae</taxon>
        <taxon>Puccinia</taxon>
    </lineage>
</organism>
<comment type="caution">
    <text evidence="2">The sequence shown here is derived from an EMBL/GenBank/DDBJ whole genome shotgun (WGS) entry which is preliminary data.</text>
</comment>
<evidence type="ECO:0000313" key="3">
    <source>
        <dbReference type="EMBL" id="PLW26809.1"/>
    </source>
</evidence>
<evidence type="ECO:0000313" key="2">
    <source>
        <dbReference type="EMBL" id="PLW10968.1"/>
    </source>
</evidence>
<protein>
    <submittedName>
        <fullName evidence="2">Uncharacterized protein</fullName>
    </submittedName>
</protein>